<proteinExistence type="predicted"/>
<dbReference type="EMBL" id="BK015794">
    <property type="protein sequence ID" value="DAE25156.1"/>
    <property type="molecule type" value="Genomic_DNA"/>
</dbReference>
<evidence type="ECO:0000313" key="2">
    <source>
        <dbReference type="EMBL" id="DAE25156.1"/>
    </source>
</evidence>
<sequence length="179" mass="18809">MGETTKHKNTMQIKTQNGDYDVASKGLGNTALGLGIAGLATSLLGGGALLGGLGNGKQMTANPNDPDARFVTKSETNLIQENSTLKTELAIQKSENYTDKKLVEVTQYLDTKLRRVEDKVDANKDAQQAVNAQQMAYNAAANANIDVLKSQVAALNGVTKLFVPSSNVCQTGCGCGCNA</sequence>
<keyword evidence="1" id="KW-0472">Membrane</keyword>
<keyword evidence="1" id="KW-1133">Transmembrane helix</keyword>
<reference evidence="2" key="1">
    <citation type="journal article" date="2021" name="Proc. Natl. Acad. Sci. U.S.A.">
        <title>A Catalog of Tens of Thousands of Viruses from Human Metagenomes Reveals Hidden Associations with Chronic Diseases.</title>
        <authorList>
            <person name="Tisza M.J."/>
            <person name="Buck C.B."/>
        </authorList>
    </citation>
    <scope>NUCLEOTIDE SEQUENCE</scope>
    <source>
        <strain evidence="2">CtXX925</strain>
    </source>
</reference>
<name>A0A8S5R2K4_9CAUD</name>
<organism evidence="2">
    <name type="scientific">Siphoviridae sp. ctXX925</name>
    <dbReference type="NCBI Taxonomy" id="2826370"/>
    <lineage>
        <taxon>Viruses</taxon>
        <taxon>Duplodnaviria</taxon>
        <taxon>Heunggongvirae</taxon>
        <taxon>Uroviricota</taxon>
        <taxon>Caudoviricetes</taxon>
    </lineage>
</organism>
<protein>
    <submittedName>
        <fullName evidence="2">Uncharacterized protein</fullName>
    </submittedName>
</protein>
<evidence type="ECO:0000256" key="1">
    <source>
        <dbReference type="SAM" id="Phobius"/>
    </source>
</evidence>
<feature type="transmembrane region" description="Helical" evidence="1">
    <location>
        <begin position="31"/>
        <end position="53"/>
    </location>
</feature>
<keyword evidence="1" id="KW-0812">Transmembrane</keyword>
<accession>A0A8S5R2K4</accession>